<dbReference type="SMART" id="SM00342">
    <property type="entry name" value="HTH_ARAC"/>
    <property type="match status" value="1"/>
</dbReference>
<evidence type="ECO:0000256" key="2">
    <source>
        <dbReference type="ARBA" id="ARBA00023125"/>
    </source>
</evidence>
<gene>
    <name evidence="5" type="ORF">FXV77_19770</name>
</gene>
<evidence type="ECO:0000259" key="4">
    <source>
        <dbReference type="PROSITE" id="PS01124"/>
    </source>
</evidence>
<dbReference type="SUPFAM" id="SSF51182">
    <property type="entry name" value="RmlC-like cupins"/>
    <property type="match status" value="1"/>
</dbReference>
<organism evidence="5 6">
    <name type="scientific">Sphingobacterium phlebotomi</name>
    <dbReference type="NCBI Taxonomy" id="2605433"/>
    <lineage>
        <taxon>Bacteria</taxon>
        <taxon>Pseudomonadati</taxon>
        <taxon>Bacteroidota</taxon>
        <taxon>Sphingobacteriia</taxon>
        <taxon>Sphingobacteriales</taxon>
        <taxon>Sphingobacteriaceae</taxon>
        <taxon>Sphingobacterium</taxon>
    </lineage>
</organism>
<dbReference type="Gene3D" id="2.60.120.10">
    <property type="entry name" value="Jelly Rolls"/>
    <property type="match status" value="1"/>
</dbReference>
<evidence type="ECO:0000256" key="1">
    <source>
        <dbReference type="ARBA" id="ARBA00023015"/>
    </source>
</evidence>
<dbReference type="Pfam" id="PF02311">
    <property type="entry name" value="AraC_binding"/>
    <property type="match status" value="1"/>
</dbReference>
<evidence type="ECO:0000313" key="5">
    <source>
        <dbReference type="EMBL" id="TYR32238.1"/>
    </source>
</evidence>
<dbReference type="Proteomes" id="UP000322362">
    <property type="component" value="Unassembled WGS sequence"/>
</dbReference>
<dbReference type="PROSITE" id="PS00041">
    <property type="entry name" value="HTH_ARAC_FAMILY_1"/>
    <property type="match status" value="1"/>
</dbReference>
<dbReference type="InterPro" id="IPR014710">
    <property type="entry name" value="RmlC-like_jellyroll"/>
</dbReference>
<evidence type="ECO:0000256" key="3">
    <source>
        <dbReference type="ARBA" id="ARBA00023163"/>
    </source>
</evidence>
<evidence type="ECO:0000313" key="6">
    <source>
        <dbReference type="Proteomes" id="UP000322362"/>
    </source>
</evidence>
<dbReference type="SUPFAM" id="SSF46689">
    <property type="entry name" value="Homeodomain-like"/>
    <property type="match status" value="1"/>
</dbReference>
<accession>A0A5D4GV23</accession>
<keyword evidence="1" id="KW-0805">Transcription regulation</keyword>
<keyword evidence="6" id="KW-1185">Reference proteome</keyword>
<dbReference type="InterPro" id="IPR009057">
    <property type="entry name" value="Homeodomain-like_sf"/>
</dbReference>
<dbReference type="Pfam" id="PF12833">
    <property type="entry name" value="HTH_18"/>
    <property type="match status" value="1"/>
</dbReference>
<proteinExistence type="predicted"/>
<dbReference type="InterPro" id="IPR018060">
    <property type="entry name" value="HTH_AraC"/>
</dbReference>
<dbReference type="InterPro" id="IPR018062">
    <property type="entry name" value="HTH_AraC-typ_CS"/>
</dbReference>
<dbReference type="Gene3D" id="1.10.10.60">
    <property type="entry name" value="Homeodomain-like"/>
    <property type="match status" value="2"/>
</dbReference>
<feature type="domain" description="HTH araC/xylS-type" evidence="4">
    <location>
        <begin position="175"/>
        <end position="277"/>
    </location>
</feature>
<dbReference type="PANTHER" id="PTHR43280:SF27">
    <property type="entry name" value="TRANSCRIPTIONAL REGULATOR MTLR"/>
    <property type="match status" value="1"/>
</dbReference>
<dbReference type="AlphaFoldDB" id="A0A5D4GV23"/>
<dbReference type="GO" id="GO:0043565">
    <property type="term" value="F:sequence-specific DNA binding"/>
    <property type="evidence" value="ECO:0007669"/>
    <property type="project" value="InterPro"/>
</dbReference>
<dbReference type="InterPro" id="IPR003313">
    <property type="entry name" value="AraC-bd"/>
</dbReference>
<keyword evidence="3" id="KW-0804">Transcription</keyword>
<dbReference type="RefSeq" id="WP_148920968.1">
    <property type="nucleotide sequence ID" value="NZ_VTAV01000020.1"/>
</dbReference>
<dbReference type="PANTHER" id="PTHR43280">
    <property type="entry name" value="ARAC-FAMILY TRANSCRIPTIONAL REGULATOR"/>
    <property type="match status" value="1"/>
</dbReference>
<dbReference type="PROSITE" id="PS01124">
    <property type="entry name" value="HTH_ARAC_FAMILY_2"/>
    <property type="match status" value="1"/>
</dbReference>
<keyword evidence="2" id="KW-0238">DNA-binding</keyword>
<sequence>MKVINQFINNGLQEQSVVIRNITAADYLHCHKELQISCILEGEGTAIIGDHPNQFKPGDIYFIGADQPHFFKPANDLQDRIYISCLYFDPEKLINMNGFCGEMEAILPFLNLTINGLKVPQRYTKEIAGRLDDLKASNGIERLLQFIDLLYFCSKIANWKPLASGSYNYTFDVTERLGAIYTHTLQYYNKNITLNEIASIACMTPHAFCKYFKKHARKTYFNFLNEVRISEACKKLVEGKSRNIGNIAYETGFENTITFNRVFRKIMNMTPSEYIEYFNFNNPQQNAGLTQGNRYA</sequence>
<dbReference type="InterPro" id="IPR011051">
    <property type="entry name" value="RmlC_Cupin_sf"/>
</dbReference>
<name>A0A5D4GV23_9SPHI</name>
<dbReference type="GO" id="GO:0003700">
    <property type="term" value="F:DNA-binding transcription factor activity"/>
    <property type="evidence" value="ECO:0007669"/>
    <property type="project" value="InterPro"/>
</dbReference>
<protein>
    <submittedName>
        <fullName evidence="5">AraC family transcriptional regulator</fullName>
    </submittedName>
</protein>
<comment type="caution">
    <text evidence="5">The sequence shown here is derived from an EMBL/GenBank/DDBJ whole genome shotgun (WGS) entry which is preliminary data.</text>
</comment>
<dbReference type="EMBL" id="VTAV01000020">
    <property type="protein sequence ID" value="TYR32238.1"/>
    <property type="molecule type" value="Genomic_DNA"/>
</dbReference>
<reference evidence="5 6" key="1">
    <citation type="submission" date="2019-08" db="EMBL/GenBank/DDBJ databases">
        <title>Phlebobacter frassis gen. nov. sp. nov., a new member of family Sphingobacteriaceae isolated from sand fly rearing media.</title>
        <authorList>
            <person name="Kakumanu M.L."/>
            <person name="Marayati B.F."/>
            <person name="Wada-Katsumata A."/>
            <person name="Wasserberg G."/>
            <person name="Schal C."/>
            <person name="Apperson C.S."/>
            <person name="Ponnusamy L."/>
        </authorList>
    </citation>
    <scope>NUCLEOTIDE SEQUENCE [LARGE SCALE GENOMIC DNA]</scope>
    <source>
        <strain evidence="5 6">SSI9</strain>
    </source>
</reference>